<evidence type="ECO:0000259" key="2">
    <source>
        <dbReference type="Pfam" id="PF17389"/>
    </source>
</evidence>
<dbReference type="OrthoDB" id="10036721at2759"/>
<dbReference type="InterPro" id="IPR012341">
    <property type="entry name" value="6hp_glycosidase-like_sf"/>
</dbReference>
<feature type="domain" description="Alpha-L-rhamnosidase six-hairpin glycosidase" evidence="2">
    <location>
        <begin position="236"/>
        <end position="557"/>
    </location>
</feature>
<dbReference type="GeneID" id="54482877"/>
<dbReference type="GO" id="GO:0005975">
    <property type="term" value="P:carbohydrate metabolic process"/>
    <property type="evidence" value="ECO:0007669"/>
    <property type="project" value="InterPro"/>
</dbReference>
<dbReference type="Gene3D" id="1.50.10.10">
    <property type="match status" value="1"/>
</dbReference>
<dbReference type="AlphaFoldDB" id="A0A6A6WBC7"/>
<dbReference type="PANTHER" id="PTHR34987:SF6">
    <property type="entry name" value="ALPHA-L-RHAMNOSIDASE SIX-HAIRPIN GLYCOSIDASE DOMAIN-CONTAINING PROTEIN"/>
    <property type="match status" value="1"/>
</dbReference>
<dbReference type="PANTHER" id="PTHR34987">
    <property type="entry name" value="C, PUTATIVE (AFU_ORTHOLOGUE AFUA_3G02880)-RELATED"/>
    <property type="match status" value="1"/>
</dbReference>
<evidence type="ECO:0000313" key="4">
    <source>
        <dbReference type="Proteomes" id="UP000799437"/>
    </source>
</evidence>
<evidence type="ECO:0000313" key="3">
    <source>
        <dbReference type="EMBL" id="KAF2758411.1"/>
    </source>
</evidence>
<protein>
    <submittedName>
        <fullName evidence="3">Bacterial alpha-L-rhamnosidase domain-containing protein</fullName>
    </submittedName>
</protein>
<evidence type="ECO:0000256" key="1">
    <source>
        <dbReference type="SAM" id="SignalP"/>
    </source>
</evidence>
<sequence>MFASSLFFSGLLSSALAVAKYDEYILTPSSRKIHPSSVYNINGTVDGSESLIASSSGSAIFHDFSAVTYDYGKNIGGIVSLTIGAISDTDQLIGITFSESSLWISGEWSDATADEGNDVSLFFYPSGPGVYTVGEQYQRGGFRYLSLVHNTTGSLEVQKIEVNYTAVPHIEEAQMRAYSGWFHSDELLDTNDGSDELINRIWYAGAYTAQLCTLDPHYGNSLNFLTDPENNPSTPVNGVVNWYSNTTIANASSVLADGAKRDRLVWPGDMVVSWPSMLVSTNDKVTVTNSLTSLFDRQNMTTGVMPYAGVPFPFMYSATYHLHSLIGTAEIYVYDGDLEFVREKWEQWKFALAYSLSTIDETGLINVTSSADWLRFGMGGHNIEANAILYHTLNYGVILAEALNDTSVITTYQNYAANIKSAAQDLLWDPSANLFRDNETTSLHPQDGNAWAVLANLTTSSSQAASISQSLISRWTTYGAPAPEAGPTVSPFVGFFELQAHAAAHNASAVLALTRLQWGFMLDDARMTNSTFIEGYSTDGSLHYAPYRNDPRVSHAHGWSTGPTSVLTFQIAGVQIVKAGGREWRIAPRLGGLGHTHAGFETSLGVFAARTKLGEGGELRIEFEAPEGTVGRLSVERPRCAGMMVLEGRCGREEFAIRENEGDVGDFEIAGLGGGEWVLTFGCA</sequence>
<feature type="signal peptide" evidence="1">
    <location>
        <begin position="1"/>
        <end position="17"/>
    </location>
</feature>
<reference evidence="3" key="1">
    <citation type="journal article" date="2020" name="Stud. Mycol.">
        <title>101 Dothideomycetes genomes: a test case for predicting lifestyles and emergence of pathogens.</title>
        <authorList>
            <person name="Haridas S."/>
            <person name="Albert R."/>
            <person name="Binder M."/>
            <person name="Bloem J."/>
            <person name="Labutti K."/>
            <person name="Salamov A."/>
            <person name="Andreopoulos B."/>
            <person name="Baker S."/>
            <person name="Barry K."/>
            <person name="Bills G."/>
            <person name="Bluhm B."/>
            <person name="Cannon C."/>
            <person name="Castanera R."/>
            <person name="Culley D."/>
            <person name="Daum C."/>
            <person name="Ezra D."/>
            <person name="Gonzalez J."/>
            <person name="Henrissat B."/>
            <person name="Kuo A."/>
            <person name="Liang C."/>
            <person name="Lipzen A."/>
            <person name="Lutzoni F."/>
            <person name="Magnuson J."/>
            <person name="Mondo S."/>
            <person name="Nolan M."/>
            <person name="Ohm R."/>
            <person name="Pangilinan J."/>
            <person name="Park H.-J."/>
            <person name="Ramirez L."/>
            <person name="Alfaro M."/>
            <person name="Sun H."/>
            <person name="Tritt A."/>
            <person name="Yoshinaga Y."/>
            <person name="Zwiers L.-H."/>
            <person name="Turgeon B."/>
            <person name="Goodwin S."/>
            <person name="Spatafora J."/>
            <person name="Crous P."/>
            <person name="Grigoriev I."/>
        </authorList>
    </citation>
    <scope>NUCLEOTIDE SEQUENCE</scope>
    <source>
        <strain evidence="3">CBS 121739</strain>
    </source>
</reference>
<keyword evidence="4" id="KW-1185">Reference proteome</keyword>
<gene>
    <name evidence="3" type="ORF">EJ05DRAFT_438187</name>
</gene>
<keyword evidence="1" id="KW-0732">Signal</keyword>
<dbReference type="GO" id="GO:0003824">
    <property type="term" value="F:catalytic activity"/>
    <property type="evidence" value="ECO:0007669"/>
    <property type="project" value="UniProtKB-ARBA"/>
</dbReference>
<name>A0A6A6WBC7_9PEZI</name>
<dbReference type="InterPro" id="IPR008928">
    <property type="entry name" value="6-hairpin_glycosidase_sf"/>
</dbReference>
<proteinExistence type="predicted"/>
<dbReference type="InterPro" id="IPR035396">
    <property type="entry name" value="Bac_rhamnosid6H"/>
</dbReference>
<organism evidence="3 4">
    <name type="scientific">Pseudovirgaria hyperparasitica</name>
    <dbReference type="NCBI Taxonomy" id="470096"/>
    <lineage>
        <taxon>Eukaryota</taxon>
        <taxon>Fungi</taxon>
        <taxon>Dikarya</taxon>
        <taxon>Ascomycota</taxon>
        <taxon>Pezizomycotina</taxon>
        <taxon>Dothideomycetes</taxon>
        <taxon>Dothideomycetes incertae sedis</taxon>
        <taxon>Acrospermales</taxon>
        <taxon>Acrospermaceae</taxon>
        <taxon>Pseudovirgaria</taxon>
    </lineage>
</organism>
<dbReference type="Proteomes" id="UP000799437">
    <property type="component" value="Unassembled WGS sequence"/>
</dbReference>
<dbReference type="RefSeq" id="XP_033600862.1">
    <property type="nucleotide sequence ID" value="XM_033741823.1"/>
</dbReference>
<accession>A0A6A6WBC7</accession>
<dbReference type="EMBL" id="ML996571">
    <property type="protein sequence ID" value="KAF2758411.1"/>
    <property type="molecule type" value="Genomic_DNA"/>
</dbReference>
<feature type="chain" id="PRO_5025554358" evidence="1">
    <location>
        <begin position="18"/>
        <end position="684"/>
    </location>
</feature>
<dbReference type="Gene3D" id="2.60.420.10">
    <property type="entry name" value="Maltose phosphorylase, domain 3"/>
    <property type="match status" value="1"/>
</dbReference>
<dbReference type="SUPFAM" id="SSF48208">
    <property type="entry name" value="Six-hairpin glycosidases"/>
    <property type="match status" value="1"/>
</dbReference>
<dbReference type="Pfam" id="PF17389">
    <property type="entry name" value="Bac_rhamnosid6H"/>
    <property type="match status" value="1"/>
</dbReference>